<organism evidence="1 2">
    <name type="scientific">Leisingera daeponensis</name>
    <dbReference type="NCBI Taxonomy" id="405746"/>
    <lineage>
        <taxon>Bacteria</taxon>
        <taxon>Pseudomonadati</taxon>
        <taxon>Pseudomonadota</taxon>
        <taxon>Alphaproteobacteria</taxon>
        <taxon>Rhodobacterales</taxon>
        <taxon>Roseobacteraceae</taxon>
        <taxon>Leisingera</taxon>
    </lineage>
</organism>
<evidence type="ECO:0000313" key="1">
    <source>
        <dbReference type="EMBL" id="MBY6141140.1"/>
    </source>
</evidence>
<dbReference type="SUPFAM" id="SSF52540">
    <property type="entry name" value="P-loop containing nucleoside triphosphate hydrolases"/>
    <property type="match status" value="1"/>
</dbReference>
<dbReference type="Gene3D" id="3.40.50.300">
    <property type="entry name" value="P-loop containing nucleotide triphosphate hydrolases"/>
    <property type="match status" value="1"/>
</dbReference>
<dbReference type="EMBL" id="JAHVJA010000008">
    <property type="protein sequence ID" value="MBY6141140.1"/>
    <property type="molecule type" value="Genomic_DNA"/>
</dbReference>
<name>A0ABS7NIZ6_9RHOB</name>
<reference evidence="1 2" key="1">
    <citation type="submission" date="2021-06" db="EMBL/GenBank/DDBJ databases">
        <title>50 bacteria genomes isolated from Dapeng, Shenzhen, China.</title>
        <authorList>
            <person name="Zheng W."/>
            <person name="Yu S."/>
            <person name="Huang Y."/>
        </authorList>
    </citation>
    <scope>NUCLEOTIDE SEQUENCE [LARGE SCALE GENOMIC DNA]</scope>
    <source>
        <strain evidence="1 2">DP1N14-2</strain>
    </source>
</reference>
<dbReference type="Proteomes" id="UP000766629">
    <property type="component" value="Unassembled WGS sequence"/>
</dbReference>
<dbReference type="RefSeq" id="WP_222509221.1">
    <property type="nucleotide sequence ID" value="NZ_JAHVJA010000008.1"/>
</dbReference>
<evidence type="ECO:0000313" key="2">
    <source>
        <dbReference type="Proteomes" id="UP000766629"/>
    </source>
</evidence>
<keyword evidence="2" id="KW-1185">Reference proteome</keyword>
<comment type="caution">
    <text evidence="1">The sequence shown here is derived from an EMBL/GenBank/DDBJ whole genome shotgun (WGS) entry which is preliminary data.</text>
</comment>
<accession>A0ABS7NIZ6</accession>
<sequence>MSKEAREYRTIIVHGPHGCGKTHHGKDLARALGCREVIDGWAKMGLSNGFLPPVTPGALHLTSLPLNPARDRPPAGAVILSFDAAMAVAFAVGAI</sequence>
<gene>
    <name evidence="1" type="ORF">KUV26_17015</name>
</gene>
<protein>
    <submittedName>
        <fullName evidence="1">Uncharacterized protein</fullName>
    </submittedName>
</protein>
<proteinExistence type="predicted"/>
<dbReference type="InterPro" id="IPR027417">
    <property type="entry name" value="P-loop_NTPase"/>
</dbReference>